<dbReference type="GO" id="GO:0005886">
    <property type="term" value="C:plasma membrane"/>
    <property type="evidence" value="ECO:0007669"/>
    <property type="project" value="UniProtKB-SubCell"/>
</dbReference>
<feature type="region of interest" description="Disordered" evidence="6">
    <location>
        <begin position="1"/>
        <end position="21"/>
    </location>
</feature>
<keyword evidence="2" id="KW-1003">Cell membrane</keyword>
<evidence type="ECO:0000256" key="4">
    <source>
        <dbReference type="ARBA" id="ARBA00022989"/>
    </source>
</evidence>
<dbReference type="OrthoDB" id="5241896at2"/>
<proteinExistence type="predicted"/>
<feature type="transmembrane region" description="Helical" evidence="7">
    <location>
        <begin position="192"/>
        <end position="215"/>
    </location>
</feature>
<evidence type="ECO:0000256" key="1">
    <source>
        <dbReference type="ARBA" id="ARBA00004651"/>
    </source>
</evidence>
<dbReference type="EMBL" id="AGUD01000083">
    <property type="protein sequence ID" value="EHN11637.1"/>
    <property type="molecule type" value="Genomic_DNA"/>
</dbReference>
<feature type="transmembrane region" description="Helical" evidence="7">
    <location>
        <begin position="221"/>
        <end position="241"/>
    </location>
</feature>
<feature type="transmembrane region" description="Helical" evidence="7">
    <location>
        <begin position="454"/>
        <end position="471"/>
    </location>
</feature>
<feature type="transmembrane region" description="Helical" evidence="7">
    <location>
        <begin position="391"/>
        <end position="410"/>
    </location>
</feature>
<protein>
    <recommendedName>
        <fullName evidence="10">Polysaccharide biosynthesis protein</fullName>
    </recommendedName>
</protein>
<feature type="transmembrane region" description="Helical" evidence="7">
    <location>
        <begin position="57"/>
        <end position="75"/>
    </location>
</feature>
<sequence length="484" mass="49555">MSDRSPYDPAGPAHVPAGALPPDPALDPSGAVVDEALIEAVEEAAEGHGSYARGARILSIGIASTGLLTFAFFAAGSHALGEERYNAVAFLWSVLFVAMSVMYRPVEQLLSRTIATARARGEEHPSLREPLLLQAGFAVALLIGAFAARDFLEGPSRLGDGGLFWVLIGASAAYAASYFARGFVAGHQWFGLYGGLVLFESLARILFPIGVLMGIASGQIAVALGILAAPLASLAVVPWAIRGAHSRLQVDAAARAAEADDDDGAAPGRSAAGGGALLAGGGFAVAVALIQLGEQTLVNAGALLADDKVLTGVIFNALLVTRAPLQLFQAIQTSLLPHLSQLDATSDREAFSRAIRLTVLAIVGFAGSVAVGLLLLGPWAMGVVFDSQHDYGRVGLAVVAIGMGAHLIAGTLNQAALARGHAAAAAAAWLSSAALFVAWMLAAPVDDKLVRAEVGYGAVALVLCGLLYLVYRRPSSTSTAPAVG</sequence>
<organism evidence="8 9">
    <name type="scientific">Patulibacter medicamentivorans</name>
    <dbReference type="NCBI Taxonomy" id="1097667"/>
    <lineage>
        <taxon>Bacteria</taxon>
        <taxon>Bacillati</taxon>
        <taxon>Actinomycetota</taxon>
        <taxon>Thermoleophilia</taxon>
        <taxon>Solirubrobacterales</taxon>
        <taxon>Patulibacteraceae</taxon>
        <taxon>Patulibacter</taxon>
    </lineage>
</organism>
<comment type="subcellular location">
    <subcellularLocation>
        <location evidence="1">Cell membrane</location>
        <topology evidence="1">Multi-pass membrane protein</topology>
    </subcellularLocation>
</comment>
<evidence type="ECO:0000313" key="8">
    <source>
        <dbReference type="EMBL" id="EHN11637.1"/>
    </source>
</evidence>
<accession>H0E3V6</accession>
<feature type="transmembrane region" description="Helical" evidence="7">
    <location>
        <begin position="87"/>
        <end position="106"/>
    </location>
</feature>
<name>H0E3V6_9ACTN</name>
<keyword evidence="3 7" id="KW-0812">Transmembrane</keyword>
<evidence type="ECO:0008006" key="10">
    <source>
        <dbReference type="Google" id="ProtNLM"/>
    </source>
</evidence>
<reference evidence="8 9" key="1">
    <citation type="journal article" date="2013" name="Biodegradation">
        <title>Quantitative proteomic analysis of ibuprofen-degrading Patulibacter sp. strain I11.</title>
        <authorList>
            <person name="Almeida B."/>
            <person name="Kjeldal H."/>
            <person name="Lolas I."/>
            <person name="Knudsen A.D."/>
            <person name="Carvalho G."/>
            <person name="Nielsen K.L."/>
            <person name="Barreto Crespo M.T."/>
            <person name="Stensballe A."/>
            <person name="Nielsen J.L."/>
        </authorList>
    </citation>
    <scope>NUCLEOTIDE SEQUENCE [LARGE SCALE GENOMIC DNA]</scope>
    <source>
        <strain evidence="8 9">I11</strain>
    </source>
</reference>
<evidence type="ECO:0000256" key="3">
    <source>
        <dbReference type="ARBA" id="ARBA00022692"/>
    </source>
</evidence>
<feature type="transmembrane region" description="Helical" evidence="7">
    <location>
        <begin position="357"/>
        <end position="379"/>
    </location>
</feature>
<dbReference type="PANTHER" id="PTHR30250">
    <property type="entry name" value="PST FAMILY PREDICTED COLANIC ACID TRANSPORTER"/>
    <property type="match status" value="1"/>
</dbReference>
<evidence type="ECO:0000256" key="6">
    <source>
        <dbReference type="SAM" id="MobiDB-lite"/>
    </source>
</evidence>
<dbReference type="AlphaFoldDB" id="H0E3V6"/>
<evidence type="ECO:0000313" key="9">
    <source>
        <dbReference type="Proteomes" id="UP000005143"/>
    </source>
</evidence>
<feature type="transmembrane region" description="Helical" evidence="7">
    <location>
        <begin position="422"/>
        <end position="442"/>
    </location>
</feature>
<feature type="transmembrane region" description="Helical" evidence="7">
    <location>
        <begin position="162"/>
        <end position="180"/>
    </location>
</feature>
<evidence type="ECO:0000256" key="7">
    <source>
        <dbReference type="SAM" id="Phobius"/>
    </source>
</evidence>
<keyword evidence="4 7" id="KW-1133">Transmembrane helix</keyword>
<gene>
    <name evidence="8" type="ORF">PAI11_14810</name>
</gene>
<keyword evidence="9" id="KW-1185">Reference proteome</keyword>
<dbReference type="InterPro" id="IPR050833">
    <property type="entry name" value="Poly_Biosynth_Transport"/>
</dbReference>
<keyword evidence="5 7" id="KW-0472">Membrane</keyword>
<dbReference type="PANTHER" id="PTHR30250:SF11">
    <property type="entry name" value="O-ANTIGEN TRANSPORTER-RELATED"/>
    <property type="match status" value="1"/>
</dbReference>
<evidence type="ECO:0000256" key="2">
    <source>
        <dbReference type="ARBA" id="ARBA00022475"/>
    </source>
</evidence>
<comment type="caution">
    <text evidence="8">The sequence shown here is derived from an EMBL/GenBank/DDBJ whole genome shotgun (WGS) entry which is preliminary data.</text>
</comment>
<dbReference type="RefSeq" id="WP_007572685.1">
    <property type="nucleotide sequence ID" value="NZ_AGUD01000083.1"/>
</dbReference>
<dbReference type="Proteomes" id="UP000005143">
    <property type="component" value="Unassembled WGS sequence"/>
</dbReference>
<evidence type="ECO:0000256" key="5">
    <source>
        <dbReference type="ARBA" id="ARBA00023136"/>
    </source>
</evidence>
<feature type="transmembrane region" description="Helical" evidence="7">
    <location>
        <begin position="127"/>
        <end position="147"/>
    </location>
</feature>